<dbReference type="EMBL" id="CM015712">
    <property type="protein sequence ID" value="KAF3708481.1"/>
    <property type="molecule type" value="Genomic_DNA"/>
</dbReference>
<gene>
    <name evidence="1" type="ORF">EXN66_Car001655</name>
</gene>
<keyword evidence="2" id="KW-1185">Reference proteome</keyword>
<accession>A0A6G1R0K9</accession>
<name>A0A6G1R0K9_CHAAH</name>
<evidence type="ECO:0000313" key="2">
    <source>
        <dbReference type="Proteomes" id="UP000503349"/>
    </source>
</evidence>
<evidence type="ECO:0000313" key="1">
    <source>
        <dbReference type="EMBL" id="KAF3708481.1"/>
    </source>
</evidence>
<proteinExistence type="predicted"/>
<sequence>MKCFYRATKESARSVLANTAPLSKMVTTRAPFNPFLRPELPVSHTSTRRDIRQSR</sequence>
<dbReference type="AlphaFoldDB" id="A0A6G1R0K9"/>
<protein>
    <submittedName>
        <fullName evidence="1">Uncharacterized protein</fullName>
    </submittedName>
</protein>
<dbReference type="Proteomes" id="UP000503349">
    <property type="component" value="Chromosome 1"/>
</dbReference>
<reference evidence="1 2" key="1">
    <citation type="submission" date="2019-02" db="EMBL/GenBank/DDBJ databases">
        <title>Opniocepnalus argus genome.</title>
        <authorList>
            <person name="Zhou C."/>
            <person name="Xiao S."/>
        </authorList>
    </citation>
    <scope>NUCLEOTIDE SEQUENCE [LARGE SCALE GENOMIC DNA]</scope>
    <source>
        <strain evidence="1">OARG1902GOOAL</strain>
        <tissue evidence="1">Muscle</tissue>
    </source>
</reference>
<organism evidence="1 2">
    <name type="scientific">Channa argus</name>
    <name type="common">Northern snakehead</name>
    <name type="synonym">Ophicephalus argus</name>
    <dbReference type="NCBI Taxonomy" id="215402"/>
    <lineage>
        <taxon>Eukaryota</taxon>
        <taxon>Metazoa</taxon>
        <taxon>Chordata</taxon>
        <taxon>Craniata</taxon>
        <taxon>Vertebrata</taxon>
        <taxon>Euteleostomi</taxon>
        <taxon>Actinopterygii</taxon>
        <taxon>Neopterygii</taxon>
        <taxon>Teleostei</taxon>
        <taxon>Neoteleostei</taxon>
        <taxon>Acanthomorphata</taxon>
        <taxon>Anabantaria</taxon>
        <taxon>Anabantiformes</taxon>
        <taxon>Channoidei</taxon>
        <taxon>Channidae</taxon>
        <taxon>Channa</taxon>
    </lineage>
</organism>
<reference evidence="2" key="2">
    <citation type="submission" date="2019-02" db="EMBL/GenBank/DDBJ databases">
        <title>Opniocepnalus argus Var Kimnra genome.</title>
        <authorList>
            <person name="Zhou C."/>
            <person name="Xiao S."/>
        </authorList>
    </citation>
    <scope>NUCLEOTIDE SEQUENCE [LARGE SCALE GENOMIC DNA]</scope>
</reference>